<evidence type="ECO:0000313" key="3">
    <source>
        <dbReference type="Proteomes" id="UP001202244"/>
    </source>
</evidence>
<organism evidence="2 3">
    <name type="scientific">Streptomyces tubbatahanensis</name>
    <dbReference type="NCBI Taxonomy" id="2923272"/>
    <lineage>
        <taxon>Bacteria</taxon>
        <taxon>Bacillati</taxon>
        <taxon>Actinomycetota</taxon>
        <taxon>Actinomycetes</taxon>
        <taxon>Kitasatosporales</taxon>
        <taxon>Streptomycetaceae</taxon>
        <taxon>Streptomyces</taxon>
    </lineage>
</organism>
<dbReference type="SUPFAM" id="SSF140453">
    <property type="entry name" value="EsxAB dimer-like"/>
    <property type="match status" value="1"/>
</dbReference>
<protein>
    <submittedName>
        <fullName evidence="2">Uncharacterized protein</fullName>
    </submittedName>
</protein>
<keyword evidence="3" id="KW-1185">Reference proteome</keyword>
<proteinExistence type="predicted"/>
<evidence type="ECO:0000313" key="2">
    <source>
        <dbReference type="EMBL" id="UNS95082.1"/>
    </source>
</evidence>
<name>A0ABY3XKZ0_9ACTN</name>
<dbReference type="InterPro" id="IPR036689">
    <property type="entry name" value="ESAT-6-like_sf"/>
</dbReference>
<gene>
    <name evidence="2" type="ORF">MMF93_00345</name>
</gene>
<feature type="region of interest" description="Disordered" evidence="1">
    <location>
        <begin position="1"/>
        <end position="50"/>
    </location>
</feature>
<feature type="compositionally biased region" description="Basic and acidic residues" evidence="1">
    <location>
        <begin position="129"/>
        <end position="148"/>
    </location>
</feature>
<dbReference type="Gene3D" id="1.10.287.1060">
    <property type="entry name" value="ESAT-6-like"/>
    <property type="match status" value="1"/>
</dbReference>
<dbReference type="RefSeq" id="WP_242748449.1">
    <property type="nucleotide sequence ID" value="NZ_CP093846.1"/>
</dbReference>
<feature type="compositionally biased region" description="Low complexity" evidence="1">
    <location>
        <begin position="37"/>
        <end position="49"/>
    </location>
</feature>
<accession>A0ABY3XKZ0</accession>
<feature type="compositionally biased region" description="Polar residues" evidence="1">
    <location>
        <begin position="150"/>
        <end position="165"/>
    </location>
</feature>
<feature type="region of interest" description="Disordered" evidence="1">
    <location>
        <begin position="129"/>
        <end position="181"/>
    </location>
</feature>
<evidence type="ECO:0000256" key="1">
    <source>
        <dbReference type="SAM" id="MobiDB-lite"/>
    </source>
</evidence>
<dbReference type="Proteomes" id="UP001202244">
    <property type="component" value="Chromosome"/>
</dbReference>
<sequence length="181" mass="19357">MSGSEPKGDSELPEPVFGPPVPPGEQGMLEPPREEGGPLPLQPGEGSLLRPQLKVSHSVLAKGATSAGEIHTAFYKAAASLETSTRTAATEFKGWTAAQGLRKSHEQWEIQAGNVAAWLAKIEQSLRDAKKAYKTQDHGTETDLDKLVKQQGQQDSPPLGPTSSALPPVAPRRSALDEYDR</sequence>
<dbReference type="EMBL" id="CP093846">
    <property type="protein sequence ID" value="UNS95082.1"/>
    <property type="molecule type" value="Genomic_DNA"/>
</dbReference>
<reference evidence="2 3" key="1">
    <citation type="journal article" date="2023" name="Microbiol. Spectr.">
        <title>Synergy between Genome Mining, Metabolomics, and Bioinformatics Uncovers Antibacterial Chlorinated Carbazole Alkaloids and Their Biosynthetic Gene Cluster from Streptomyces tubbatahanensis sp. nov., a Novel Actinomycete Isolated from Sulu Sea, Philippines.</title>
        <authorList>
            <person name="Tenebro C.P."/>
            <person name="Trono D.J.V.L."/>
            <person name="Balida L.A.P."/>
            <person name="Bayog L.K.A."/>
            <person name="Bruna J.R."/>
            <person name="Sabido E.M."/>
            <person name="Caspe D.P.C."/>
            <person name="de Los Santos E.L.C."/>
            <person name="Saludes J.P."/>
            <person name="Dalisay D.S."/>
        </authorList>
    </citation>
    <scope>NUCLEOTIDE SEQUENCE [LARGE SCALE GENOMIC DNA]</scope>
    <source>
        <strain evidence="2 3">DSD3025</strain>
    </source>
</reference>
<feature type="compositionally biased region" description="Basic and acidic residues" evidence="1">
    <location>
        <begin position="1"/>
        <end position="10"/>
    </location>
</feature>